<accession>A0A075MM59</accession>
<dbReference type="AlphaFoldDB" id="A0A075MM59"/>
<dbReference type="Gene3D" id="3.30.300.200">
    <property type="match status" value="1"/>
</dbReference>
<proteinExistence type="predicted"/>
<dbReference type="EMBL" id="CP007174">
    <property type="protein sequence ID" value="AIF82571.1"/>
    <property type="molecule type" value="Genomic_DNA"/>
</dbReference>
<protein>
    <submittedName>
        <fullName evidence="1">Baseplate J-like protein</fullName>
    </submittedName>
</protein>
<keyword evidence="2" id="KW-1185">Reference proteome</keyword>
<organism evidence="1 2">
    <name type="scientific">Candidatus Nitrososphaera evergladensis SR1</name>
    <dbReference type="NCBI Taxonomy" id="1459636"/>
    <lineage>
        <taxon>Archaea</taxon>
        <taxon>Nitrososphaerota</taxon>
        <taxon>Nitrososphaeria</taxon>
        <taxon>Nitrososphaerales</taxon>
        <taxon>Nitrososphaeraceae</taxon>
        <taxon>Nitrososphaera</taxon>
    </lineage>
</organism>
<evidence type="ECO:0000313" key="2">
    <source>
        <dbReference type="Proteomes" id="UP000028194"/>
    </source>
</evidence>
<dbReference type="HOGENOM" id="CLU_008328_0_0_2"/>
<gene>
    <name evidence="1" type="ORF">NTE_00490</name>
</gene>
<name>A0A075MM59_9ARCH</name>
<sequence>MAEALQFKCGSDARRSAIRDDANLNGVDYLEVRTVHSMAGTFPYPLVILYCFKDVPPAALGAENVVIEGGVRIRGVSAQWVHTATELADNPPGPFRHLVSNEERDKVINKIEDPARAIVIRPSSCGDFSTYELTLKDSPGKPPLGFDPVLSRVRFSFMVECKAEFDCLCKEPSNEVLEEPAIDYMAKDYASFRKLVLDRLTLIMPNWKDRNPADIGMMLAEVIAYVGDHLSYYQDAVATEGYLGTARKRISAARHARLLDYPVNDGRNARAWVCFSVNSPMQLEKGTTLLTKVEGEAAAGAGVFRSIDEEVAKGAEVFETMYKATLYPGKNEMNFYTWGETDCWLPAGAISASIDGAGLESVDVFNWNAVPGADSEKLTGYLENNFGLGWVAKAAITKNSPDTLTMLSAGDKLVIKLDSANGKAVLSVNEEGLYEFAAEKVVAGNDHVIKTSCLQVGDVLVFAQRGSQSGIQDADISRRHAVRLTRLSTAVDPLTGASVLQVSWAREDALPFSLCLASGGKPASLVYGNTVLADHGLTVTENLENRVASGKYYPRLSERPLTMAGPGFDASSREGGSAASAFSYGADQVLPAIELVDKSNDRLTWEPDRDLLSNDEFARVFAVETEVDGISYIRFGESRRKAWALAIRQGKPVQFGATYRIGNGVRGNVGAESITRVVMQNGKLAEEIVAFNPLPAAGGQDPETLASISLHAPQAFRRQERAVTEADYEEVLKRHPQVQQAAAAKRWTGSWYTMFVAIDRKGGQQVDGAFRNEILDFLEKYRLAGYDIEVQPPIYVPLDIAIEVCLKEGHFKGEVKERLVDAFSNRVLPNGSRGFFHPDNFTFGQPVYLSKVYEAALAVDGVQSVVVKSFHRWAKKPNHELEDAAIRTGHMEIIRLDNDPNFAENGIIRFEFCGSGGV</sequence>
<dbReference type="Proteomes" id="UP000028194">
    <property type="component" value="Chromosome"/>
</dbReference>
<reference evidence="1 2" key="1">
    <citation type="journal article" date="2014" name="PLoS ONE">
        <title>Genome Sequence of Candidatus Nitrososphaera evergladensis from Group I.1b Enriched from Everglades Soil Reveals Novel Genomic Features of the Ammonia-Oxidizing Archaea.</title>
        <authorList>
            <person name="Zhalnina K.V."/>
            <person name="Dias R."/>
            <person name="Leonard M.T."/>
            <person name="Dorr de Quadros P."/>
            <person name="Camargo F.A."/>
            <person name="Drew J.C."/>
            <person name="Farmerie W.G."/>
            <person name="Daroub S.H."/>
            <person name="Triplett E.W."/>
        </authorList>
    </citation>
    <scope>NUCLEOTIDE SEQUENCE [LARGE SCALE GENOMIC DNA]</scope>
    <source>
        <strain evidence="1 2">SR1</strain>
    </source>
</reference>
<dbReference type="OrthoDB" id="148267at2157"/>
<evidence type="ECO:0000313" key="1">
    <source>
        <dbReference type="EMBL" id="AIF82571.1"/>
    </source>
</evidence>
<dbReference type="RefSeq" id="WP_158385000.1">
    <property type="nucleotide sequence ID" value="NZ_CP007174.1"/>
</dbReference>
<dbReference type="KEGG" id="nev:NTE_00490"/>
<dbReference type="GeneID" id="41596363"/>
<dbReference type="STRING" id="1459636.NTE_00490"/>